<accession>A0A381QI23</accession>
<dbReference type="AlphaFoldDB" id="A0A381QI23"/>
<evidence type="ECO:0000259" key="1">
    <source>
        <dbReference type="Pfam" id="PF24696"/>
    </source>
</evidence>
<reference evidence="2" key="1">
    <citation type="submission" date="2018-05" db="EMBL/GenBank/DDBJ databases">
        <authorList>
            <person name="Lanie J.A."/>
            <person name="Ng W.-L."/>
            <person name="Kazmierczak K.M."/>
            <person name="Andrzejewski T.M."/>
            <person name="Davidsen T.M."/>
            <person name="Wayne K.J."/>
            <person name="Tettelin H."/>
            <person name="Glass J.I."/>
            <person name="Rusch D."/>
            <person name="Podicherti R."/>
            <person name="Tsui H.-C.T."/>
            <person name="Winkler M.E."/>
        </authorList>
    </citation>
    <scope>NUCLEOTIDE SEQUENCE</scope>
</reference>
<feature type="domain" description="UGSC-like" evidence="1">
    <location>
        <begin position="2"/>
        <end position="74"/>
    </location>
</feature>
<dbReference type="Pfam" id="PF24696">
    <property type="entry name" value="UGSC"/>
    <property type="match status" value="1"/>
</dbReference>
<gene>
    <name evidence="2" type="ORF">METZ01_LOCUS30913</name>
</gene>
<name>A0A381QI23_9ZZZZ</name>
<proteinExistence type="predicted"/>
<dbReference type="InterPro" id="IPR057767">
    <property type="entry name" value="UGSC-like_dom"/>
</dbReference>
<sequence length="75" mass="8356">MCSVYDTVEFEKLGIPSTTIITSAFKKAADFQFRGKGMQGHPYVVLPHPVSNLQPAQMRELTLQYVDEAASHLKS</sequence>
<protein>
    <recommendedName>
        <fullName evidence="1">UGSC-like domain-containing protein</fullName>
    </recommendedName>
</protein>
<organism evidence="2">
    <name type="scientific">marine metagenome</name>
    <dbReference type="NCBI Taxonomy" id="408172"/>
    <lineage>
        <taxon>unclassified sequences</taxon>
        <taxon>metagenomes</taxon>
        <taxon>ecological metagenomes</taxon>
    </lineage>
</organism>
<evidence type="ECO:0000313" key="2">
    <source>
        <dbReference type="EMBL" id="SUZ78059.1"/>
    </source>
</evidence>
<dbReference type="EMBL" id="UINC01001338">
    <property type="protein sequence ID" value="SUZ78059.1"/>
    <property type="molecule type" value="Genomic_DNA"/>
</dbReference>